<organism evidence="2 3">
    <name type="scientific">Pholiota conissans</name>
    <dbReference type="NCBI Taxonomy" id="109636"/>
    <lineage>
        <taxon>Eukaryota</taxon>
        <taxon>Fungi</taxon>
        <taxon>Dikarya</taxon>
        <taxon>Basidiomycota</taxon>
        <taxon>Agaricomycotina</taxon>
        <taxon>Agaricomycetes</taxon>
        <taxon>Agaricomycetidae</taxon>
        <taxon>Agaricales</taxon>
        <taxon>Agaricineae</taxon>
        <taxon>Strophariaceae</taxon>
        <taxon>Pholiota</taxon>
    </lineage>
</organism>
<feature type="transmembrane region" description="Helical" evidence="1">
    <location>
        <begin position="239"/>
        <end position="261"/>
    </location>
</feature>
<dbReference type="AlphaFoldDB" id="A0A9P5YZP0"/>
<name>A0A9P5YZP0_9AGAR</name>
<reference evidence="2" key="1">
    <citation type="submission" date="2020-11" db="EMBL/GenBank/DDBJ databases">
        <authorList>
            <consortium name="DOE Joint Genome Institute"/>
            <person name="Ahrendt S."/>
            <person name="Riley R."/>
            <person name="Andreopoulos W."/>
            <person name="Labutti K."/>
            <person name="Pangilinan J."/>
            <person name="Ruiz-Duenas F.J."/>
            <person name="Barrasa J.M."/>
            <person name="Sanchez-Garcia M."/>
            <person name="Camarero S."/>
            <person name="Miyauchi S."/>
            <person name="Serrano A."/>
            <person name="Linde D."/>
            <person name="Babiker R."/>
            <person name="Drula E."/>
            <person name="Ayuso-Fernandez I."/>
            <person name="Pacheco R."/>
            <person name="Padilla G."/>
            <person name="Ferreira P."/>
            <person name="Barriuso J."/>
            <person name="Kellner H."/>
            <person name="Castanera R."/>
            <person name="Alfaro M."/>
            <person name="Ramirez L."/>
            <person name="Pisabarro A.G."/>
            <person name="Kuo A."/>
            <person name="Tritt A."/>
            <person name="Lipzen A."/>
            <person name="He G."/>
            <person name="Yan M."/>
            <person name="Ng V."/>
            <person name="Cullen D."/>
            <person name="Martin F."/>
            <person name="Rosso M.-N."/>
            <person name="Henrissat B."/>
            <person name="Hibbett D."/>
            <person name="Martinez A.T."/>
            <person name="Grigoriev I.V."/>
        </authorList>
    </citation>
    <scope>NUCLEOTIDE SEQUENCE</scope>
    <source>
        <strain evidence="2">CIRM-BRFM 674</strain>
    </source>
</reference>
<dbReference type="EMBL" id="MU155234">
    <property type="protein sequence ID" value="KAF9478444.1"/>
    <property type="molecule type" value="Genomic_DNA"/>
</dbReference>
<proteinExistence type="predicted"/>
<keyword evidence="1" id="KW-0472">Membrane</keyword>
<feature type="transmembrane region" description="Helical" evidence="1">
    <location>
        <begin position="114"/>
        <end position="132"/>
    </location>
</feature>
<evidence type="ECO:0000313" key="2">
    <source>
        <dbReference type="EMBL" id="KAF9478444.1"/>
    </source>
</evidence>
<protein>
    <submittedName>
        <fullName evidence="2">Uncharacterized protein</fullName>
    </submittedName>
</protein>
<keyword evidence="1" id="KW-0812">Transmembrane</keyword>
<keyword evidence="3" id="KW-1185">Reference proteome</keyword>
<feature type="transmembrane region" description="Helical" evidence="1">
    <location>
        <begin position="144"/>
        <end position="166"/>
    </location>
</feature>
<sequence>MRLTDGINDGIIDASRDESVGATGSKLKGYGGYVGNNIPQKSDWLRRFVWRMATFESSYTIYQANKYTPRDNILDDSDRLQYDRLYSETHTDYVSFSTAQWGRALRNIQKEWKVSRLGCALIAPVSIALLQIDSVFYDVLARTAAITAFIFSMAGLILSANLMLIVDQFRGRRCRNAWIKASESFDDPTSVEFWSLLGFPLALLMWSMIPCIAVVFVLAWNLQDGDQLSDGNEKKDLKVLNIISGVFLMVLSFTVAAYMYLCKRISQRFL</sequence>
<keyword evidence="1" id="KW-1133">Transmembrane helix</keyword>
<comment type="caution">
    <text evidence="2">The sequence shown here is derived from an EMBL/GenBank/DDBJ whole genome shotgun (WGS) entry which is preliminary data.</text>
</comment>
<dbReference type="OrthoDB" id="3049224at2759"/>
<evidence type="ECO:0000313" key="3">
    <source>
        <dbReference type="Proteomes" id="UP000807469"/>
    </source>
</evidence>
<gene>
    <name evidence="2" type="ORF">BDN70DRAFT_942894</name>
</gene>
<dbReference type="Proteomes" id="UP000807469">
    <property type="component" value="Unassembled WGS sequence"/>
</dbReference>
<accession>A0A9P5YZP0</accession>
<evidence type="ECO:0000256" key="1">
    <source>
        <dbReference type="SAM" id="Phobius"/>
    </source>
</evidence>
<feature type="transmembrane region" description="Helical" evidence="1">
    <location>
        <begin position="193"/>
        <end position="219"/>
    </location>
</feature>